<reference evidence="1 2" key="1">
    <citation type="submission" date="2017-02" db="EMBL/GenBank/DDBJ databases">
        <authorList>
            <person name="Peterson S.W."/>
        </authorList>
    </citation>
    <scope>NUCLEOTIDE SEQUENCE [LARGE SCALE GENOMIC DNA]</scope>
    <source>
        <strain evidence="1 2">ATCC 35992</strain>
    </source>
</reference>
<name>A0A1T4VYJ8_9FIRM</name>
<dbReference type="STRING" id="39495.SAMN02745111_01937"/>
<evidence type="ECO:0008006" key="3">
    <source>
        <dbReference type="Google" id="ProtNLM"/>
    </source>
</evidence>
<dbReference type="Proteomes" id="UP000190814">
    <property type="component" value="Unassembled WGS sequence"/>
</dbReference>
<dbReference type="EMBL" id="FUXZ01000012">
    <property type="protein sequence ID" value="SKA69868.1"/>
    <property type="molecule type" value="Genomic_DNA"/>
</dbReference>
<gene>
    <name evidence="1" type="ORF">SAMN02745111_01937</name>
</gene>
<sequence length="217" mass="25325">MKKQLTIIPLLMVTILATSCSSKKHNFHQVKKVPITNTTVQETTTEVVYDQLFYDSEKNVEFTLFRSGDSYFLCRDNNSTDNTNKDSEVITTDWNRVEWEIPEEIKIKDFEFLHVKADLTILNGGEAGYLNDPVIDKVYEQKAMTYDEAMKKKIIDKYDCSTKYFTGPRIYENNGDSFIIVYSNYKNYRLYKNEKFMNNYATAYDANEAMGSARIKE</sequence>
<evidence type="ECO:0000313" key="2">
    <source>
        <dbReference type="Proteomes" id="UP000190814"/>
    </source>
</evidence>
<accession>A0A1T4VYJ8</accession>
<dbReference type="PROSITE" id="PS51257">
    <property type="entry name" value="PROKAR_LIPOPROTEIN"/>
    <property type="match status" value="1"/>
</dbReference>
<dbReference type="RefSeq" id="WP_078766778.1">
    <property type="nucleotide sequence ID" value="NZ_FUXZ01000012.1"/>
</dbReference>
<proteinExistence type="predicted"/>
<protein>
    <recommendedName>
        <fullName evidence="3">Lipoprotein</fullName>
    </recommendedName>
</protein>
<evidence type="ECO:0000313" key="1">
    <source>
        <dbReference type="EMBL" id="SKA69868.1"/>
    </source>
</evidence>
<organism evidence="1 2">
    <name type="scientific">Eubacterium uniforme</name>
    <dbReference type="NCBI Taxonomy" id="39495"/>
    <lineage>
        <taxon>Bacteria</taxon>
        <taxon>Bacillati</taxon>
        <taxon>Bacillota</taxon>
        <taxon>Clostridia</taxon>
        <taxon>Eubacteriales</taxon>
        <taxon>Eubacteriaceae</taxon>
        <taxon>Eubacterium</taxon>
    </lineage>
</organism>
<dbReference type="AlphaFoldDB" id="A0A1T4VYJ8"/>
<keyword evidence="2" id="KW-1185">Reference proteome</keyword>